<keyword evidence="1" id="KW-0812">Transmembrane</keyword>
<keyword evidence="1" id="KW-1133">Transmembrane helix</keyword>
<organism evidence="2 3">
    <name type="scientific">Rhodocollybia butyracea</name>
    <dbReference type="NCBI Taxonomy" id="206335"/>
    <lineage>
        <taxon>Eukaryota</taxon>
        <taxon>Fungi</taxon>
        <taxon>Dikarya</taxon>
        <taxon>Basidiomycota</taxon>
        <taxon>Agaricomycotina</taxon>
        <taxon>Agaricomycetes</taxon>
        <taxon>Agaricomycetidae</taxon>
        <taxon>Agaricales</taxon>
        <taxon>Marasmiineae</taxon>
        <taxon>Omphalotaceae</taxon>
        <taxon>Rhodocollybia</taxon>
    </lineage>
</organism>
<protein>
    <submittedName>
        <fullName evidence="2">Uncharacterized protein</fullName>
    </submittedName>
</protein>
<evidence type="ECO:0000256" key="1">
    <source>
        <dbReference type="SAM" id="Phobius"/>
    </source>
</evidence>
<keyword evidence="1" id="KW-0472">Membrane</keyword>
<sequence>MNSFSALCFHVLRFFVVFFTLFEISSAFFVWCLSYINCFALSSQDYPPTDKRYAGRGTSPVAQEPYERHPKRNRILYFSLQSYVAYVK</sequence>
<reference evidence="2" key="1">
    <citation type="submission" date="2020-11" db="EMBL/GenBank/DDBJ databases">
        <authorList>
            <consortium name="DOE Joint Genome Institute"/>
            <person name="Ahrendt S."/>
            <person name="Riley R."/>
            <person name="Andreopoulos W."/>
            <person name="Labutti K."/>
            <person name="Pangilinan J."/>
            <person name="Ruiz-Duenas F.J."/>
            <person name="Barrasa J.M."/>
            <person name="Sanchez-Garcia M."/>
            <person name="Camarero S."/>
            <person name="Miyauchi S."/>
            <person name="Serrano A."/>
            <person name="Linde D."/>
            <person name="Babiker R."/>
            <person name="Drula E."/>
            <person name="Ayuso-Fernandez I."/>
            <person name="Pacheco R."/>
            <person name="Padilla G."/>
            <person name="Ferreira P."/>
            <person name="Barriuso J."/>
            <person name="Kellner H."/>
            <person name="Castanera R."/>
            <person name="Alfaro M."/>
            <person name="Ramirez L."/>
            <person name="Pisabarro A.G."/>
            <person name="Kuo A."/>
            <person name="Tritt A."/>
            <person name="Lipzen A."/>
            <person name="He G."/>
            <person name="Yan M."/>
            <person name="Ng V."/>
            <person name="Cullen D."/>
            <person name="Martin F."/>
            <person name="Rosso M.-N."/>
            <person name="Henrissat B."/>
            <person name="Hibbett D."/>
            <person name="Martinez A.T."/>
            <person name="Grigoriev I.V."/>
        </authorList>
    </citation>
    <scope>NUCLEOTIDE SEQUENCE</scope>
    <source>
        <strain evidence="2">AH 40177</strain>
    </source>
</reference>
<feature type="transmembrane region" description="Helical" evidence="1">
    <location>
        <begin position="12"/>
        <end position="36"/>
    </location>
</feature>
<dbReference type="Proteomes" id="UP000772434">
    <property type="component" value="Unassembled WGS sequence"/>
</dbReference>
<comment type="caution">
    <text evidence="2">The sequence shown here is derived from an EMBL/GenBank/DDBJ whole genome shotgun (WGS) entry which is preliminary data.</text>
</comment>
<keyword evidence="3" id="KW-1185">Reference proteome</keyword>
<proteinExistence type="predicted"/>
<accession>A0A9P5PAF6</accession>
<name>A0A9P5PAF6_9AGAR</name>
<gene>
    <name evidence="2" type="ORF">BDP27DRAFT_450326</name>
</gene>
<evidence type="ECO:0000313" key="2">
    <source>
        <dbReference type="EMBL" id="KAF9059799.1"/>
    </source>
</evidence>
<dbReference type="EMBL" id="JADNRY010000280">
    <property type="protein sequence ID" value="KAF9059799.1"/>
    <property type="molecule type" value="Genomic_DNA"/>
</dbReference>
<dbReference type="AlphaFoldDB" id="A0A9P5PAF6"/>
<evidence type="ECO:0000313" key="3">
    <source>
        <dbReference type="Proteomes" id="UP000772434"/>
    </source>
</evidence>